<dbReference type="Gene3D" id="3.40.190.10">
    <property type="entry name" value="Periplasmic binding protein-like II"/>
    <property type="match status" value="2"/>
</dbReference>
<organism evidence="4 5">
    <name type="scientific">Leptolyngbya cf. ectocarpi LEGE 11479</name>
    <dbReference type="NCBI Taxonomy" id="1828722"/>
    <lineage>
        <taxon>Bacteria</taxon>
        <taxon>Bacillati</taxon>
        <taxon>Cyanobacteriota</taxon>
        <taxon>Cyanophyceae</taxon>
        <taxon>Leptolyngbyales</taxon>
        <taxon>Leptolyngbyaceae</taxon>
        <taxon>Leptolyngbya group</taxon>
        <taxon>Leptolyngbya</taxon>
    </lineage>
</organism>
<dbReference type="RefSeq" id="WP_193994508.1">
    <property type="nucleotide sequence ID" value="NZ_JADEXP010000180.1"/>
</dbReference>
<accession>A0A928ZW35</accession>
<feature type="chain" id="PRO_5037104589" evidence="2">
    <location>
        <begin position="24"/>
        <end position="281"/>
    </location>
</feature>
<evidence type="ECO:0000313" key="5">
    <source>
        <dbReference type="Proteomes" id="UP000615026"/>
    </source>
</evidence>
<evidence type="ECO:0000256" key="1">
    <source>
        <dbReference type="ARBA" id="ARBA00022729"/>
    </source>
</evidence>
<name>A0A928ZW35_LEPEC</name>
<feature type="signal peptide" evidence="2">
    <location>
        <begin position="1"/>
        <end position="23"/>
    </location>
</feature>
<gene>
    <name evidence="4" type="ORF">IQ260_18125</name>
</gene>
<dbReference type="AlphaFoldDB" id="A0A928ZW35"/>
<keyword evidence="1 2" id="KW-0732">Signal</keyword>
<dbReference type="EMBL" id="JADEXP010000180">
    <property type="protein sequence ID" value="MBE9068567.1"/>
    <property type="molecule type" value="Genomic_DNA"/>
</dbReference>
<dbReference type="InterPro" id="IPR024370">
    <property type="entry name" value="PBP_domain"/>
</dbReference>
<protein>
    <submittedName>
        <fullName evidence="4">Phosphate ABC transporter substrate-binding protein</fullName>
    </submittedName>
</protein>
<evidence type="ECO:0000256" key="2">
    <source>
        <dbReference type="SAM" id="SignalP"/>
    </source>
</evidence>
<dbReference type="PANTHER" id="PTHR30570:SF1">
    <property type="entry name" value="PHOSPHATE-BINDING PROTEIN PSTS"/>
    <property type="match status" value="1"/>
</dbReference>
<dbReference type="Proteomes" id="UP000615026">
    <property type="component" value="Unassembled WGS sequence"/>
</dbReference>
<dbReference type="Pfam" id="PF12849">
    <property type="entry name" value="PBP_like_2"/>
    <property type="match status" value="1"/>
</dbReference>
<dbReference type="SUPFAM" id="SSF53850">
    <property type="entry name" value="Periplasmic binding protein-like II"/>
    <property type="match status" value="1"/>
</dbReference>
<keyword evidence="5" id="KW-1185">Reference proteome</keyword>
<feature type="domain" description="PBP" evidence="3">
    <location>
        <begin position="30"/>
        <end position="265"/>
    </location>
</feature>
<sequence length="281" mass="30197">MKFAVMRLVNLGILLCLLTQACANPSSEVETSPQQTLTLTGASTISPLATTMGKHFEAQNPQTRIDVHTGGSTRGVVDTQRGLADIGMVSRQLTQPEKADMQVFLIAVDGISLIVHSDNPITEISKTQIQDIYTDKVNNWQELGGPDAAITVVHKAEGHSTLDLFLNYIDLDNGVVQADVIIGDNQQGLKTIAGNPNAIGYVSIGSAEYDAQQGVPIKLLALDGITPSSENIANGTFPLLRELNLITKGTPMSLAQEFIDFTLAENNHELIKQQGFVPAKH</sequence>
<reference evidence="4" key="1">
    <citation type="submission" date="2020-10" db="EMBL/GenBank/DDBJ databases">
        <authorList>
            <person name="Castelo-Branco R."/>
            <person name="Eusebio N."/>
            <person name="Adriana R."/>
            <person name="Vieira A."/>
            <person name="Brugerolle De Fraissinette N."/>
            <person name="Rezende De Castro R."/>
            <person name="Schneider M.P."/>
            <person name="Vasconcelos V."/>
            <person name="Leao P.N."/>
        </authorList>
    </citation>
    <scope>NUCLEOTIDE SEQUENCE</scope>
    <source>
        <strain evidence="4">LEGE 11479</strain>
    </source>
</reference>
<dbReference type="PROSITE" id="PS51257">
    <property type="entry name" value="PROKAR_LIPOPROTEIN"/>
    <property type="match status" value="1"/>
</dbReference>
<dbReference type="InterPro" id="IPR050811">
    <property type="entry name" value="Phosphate_ABC_transporter"/>
</dbReference>
<evidence type="ECO:0000313" key="4">
    <source>
        <dbReference type="EMBL" id="MBE9068567.1"/>
    </source>
</evidence>
<dbReference type="CDD" id="cd13653">
    <property type="entry name" value="PBP2_phosphate_like_1"/>
    <property type="match status" value="1"/>
</dbReference>
<proteinExistence type="predicted"/>
<evidence type="ECO:0000259" key="3">
    <source>
        <dbReference type="Pfam" id="PF12849"/>
    </source>
</evidence>
<dbReference type="PANTHER" id="PTHR30570">
    <property type="entry name" value="PERIPLASMIC PHOSPHATE BINDING COMPONENT OF PHOSPHATE ABC TRANSPORTER"/>
    <property type="match status" value="1"/>
</dbReference>
<comment type="caution">
    <text evidence="4">The sequence shown here is derived from an EMBL/GenBank/DDBJ whole genome shotgun (WGS) entry which is preliminary data.</text>
</comment>